<reference evidence="2 3" key="1">
    <citation type="journal article" date="2017" name="BMC Biol.">
        <title>Genomic innovations, transcriptional plasticity and gene loss underlying the evolution and divergence of two highly polyphagous and invasive Helicoverpa pest species.</title>
        <authorList>
            <person name="Pearce S.L."/>
            <person name="Clarke D.F."/>
            <person name="East P.D."/>
            <person name="Elfekih S."/>
            <person name="Gordon K.H."/>
            <person name="Jermiin L.S."/>
            <person name="McGaughran A."/>
            <person name="Oakeshott J.G."/>
            <person name="Papanikolaou A."/>
            <person name="Perera O.P."/>
            <person name="Rane R.V."/>
            <person name="Richards S."/>
            <person name="Tay W.T."/>
            <person name="Walsh T.K."/>
            <person name="Anderson A."/>
            <person name="Anderson C.J."/>
            <person name="Asgari S."/>
            <person name="Board P.G."/>
            <person name="Bretschneider A."/>
            <person name="Campbell P.M."/>
            <person name="Chertemps T."/>
            <person name="Christeller J.T."/>
            <person name="Coppin C.W."/>
            <person name="Downes S.J."/>
            <person name="Duan G."/>
            <person name="Farnsworth C.A."/>
            <person name="Good R.T."/>
            <person name="Han L.B."/>
            <person name="Han Y.C."/>
            <person name="Hatje K."/>
            <person name="Horne I."/>
            <person name="Huang Y.P."/>
            <person name="Hughes D.S."/>
            <person name="Jacquin-Joly E."/>
            <person name="James W."/>
            <person name="Jhangiani S."/>
            <person name="Kollmar M."/>
            <person name="Kuwar S.S."/>
            <person name="Li S."/>
            <person name="Liu N.Y."/>
            <person name="Maibeche M.T."/>
            <person name="Miller J.R."/>
            <person name="Montagne N."/>
            <person name="Perry T."/>
            <person name="Qu J."/>
            <person name="Song S.V."/>
            <person name="Sutton G.G."/>
            <person name="Vogel H."/>
            <person name="Walenz B.P."/>
            <person name="Xu W."/>
            <person name="Zhang H.J."/>
            <person name="Zou Z."/>
            <person name="Batterham P."/>
            <person name="Edwards O.R."/>
            <person name="Feyereisen R."/>
            <person name="Gibbs R.A."/>
            <person name="Heckel D.G."/>
            <person name="McGrath A."/>
            <person name="Robin C."/>
            <person name="Scherer S.E."/>
            <person name="Worley K.C."/>
            <person name="Wu Y.D."/>
        </authorList>
    </citation>
    <scope>NUCLEOTIDE SEQUENCE [LARGE SCALE GENOMIC DNA]</scope>
    <source>
        <strain evidence="2">Harm_GR_Male_#8</strain>
        <tissue evidence="2">Whole organism</tissue>
    </source>
</reference>
<name>A0A2W1BTW1_HELAM</name>
<organism evidence="2 3">
    <name type="scientific">Helicoverpa armigera</name>
    <name type="common">Cotton bollworm</name>
    <name type="synonym">Heliothis armigera</name>
    <dbReference type="NCBI Taxonomy" id="29058"/>
    <lineage>
        <taxon>Eukaryota</taxon>
        <taxon>Metazoa</taxon>
        <taxon>Ecdysozoa</taxon>
        <taxon>Arthropoda</taxon>
        <taxon>Hexapoda</taxon>
        <taxon>Insecta</taxon>
        <taxon>Pterygota</taxon>
        <taxon>Neoptera</taxon>
        <taxon>Endopterygota</taxon>
        <taxon>Lepidoptera</taxon>
        <taxon>Glossata</taxon>
        <taxon>Ditrysia</taxon>
        <taxon>Noctuoidea</taxon>
        <taxon>Noctuidae</taxon>
        <taxon>Heliothinae</taxon>
        <taxon>Helicoverpa</taxon>
    </lineage>
</organism>
<keyword evidence="1" id="KW-1133">Transmembrane helix</keyword>
<proteinExistence type="predicted"/>
<evidence type="ECO:0000313" key="2">
    <source>
        <dbReference type="EMBL" id="PZC75183.1"/>
    </source>
</evidence>
<dbReference type="Proteomes" id="UP000249218">
    <property type="component" value="Unassembled WGS sequence"/>
</dbReference>
<evidence type="ECO:0000313" key="3">
    <source>
        <dbReference type="Proteomes" id="UP000249218"/>
    </source>
</evidence>
<gene>
    <name evidence="2" type="primary">HaOG206598</name>
    <name evidence="2" type="ORF">B5X24_HaOG206598</name>
</gene>
<keyword evidence="1" id="KW-0472">Membrane</keyword>
<keyword evidence="1" id="KW-0812">Transmembrane</keyword>
<feature type="transmembrane region" description="Helical" evidence="1">
    <location>
        <begin position="79"/>
        <end position="110"/>
    </location>
</feature>
<sequence>MFRRRPSRFGEGFYTPFRERLALSGHCARWNESRGRGCASTIREQLRSATRLGRMRVLAREFAGDVRSLWRYGAPFPTFLKLIGTLILCLLVVLPLVYPVFVVAITYFTYESLFLSWWLDEPGRFMPTAIARRAISAAFRPASTPDVWKVREVLTRGILLTHSLATSVDYLCVMQGLLDEA</sequence>
<evidence type="ECO:0000256" key="1">
    <source>
        <dbReference type="SAM" id="Phobius"/>
    </source>
</evidence>
<dbReference type="AlphaFoldDB" id="A0A2W1BTW1"/>
<protein>
    <submittedName>
        <fullName evidence="2">Uncharacterized protein</fullName>
    </submittedName>
</protein>
<dbReference type="OrthoDB" id="7243985at2759"/>
<keyword evidence="3" id="KW-1185">Reference proteome</keyword>
<dbReference type="EMBL" id="KZ150007">
    <property type="protein sequence ID" value="PZC75183.1"/>
    <property type="molecule type" value="Genomic_DNA"/>
</dbReference>
<accession>A0A2W1BTW1</accession>
<dbReference type="OMA" id="CARWNES"/>